<name>A0A6P8ZGX7_THRPL</name>
<dbReference type="AlphaFoldDB" id="A0A6P8ZGX7"/>
<dbReference type="InParanoid" id="A0A6P8ZGX7"/>
<evidence type="ECO:0000313" key="3">
    <source>
        <dbReference type="RefSeq" id="XP_034230874.1"/>
    </source>
</evidence>
<evidence type="ECO:0000313" key="2">
    <source>
        <dbReference type="Proteomes" id="UP000515158"/>
    </source>
</evidence>
<organism evidence="3">
    <name type="scientific">Thrips palmi</name>
    <name type="common">Melon thrips</name>
    <dbReference type="NCBI Taxonomy" id="161013"/>
    <lineage>
        <taxon>Eukaryota</taxon>
        <taxon>Metazoa</taxon>
        <taxon>Ecdysozoa</taxon>
        <taxon>Arthropoda</taxon>
        <taxon>Hexapoda</taxon>
        <taxon>Insecta</taxon>
        <taxon>Pterygota</taxon>
        <taxon>Neoptera</taxon>
        <taxon>Paraneoptera</taxon>
        <taxon>Thysanoptera</taxon>
        <taxon>Terebrantia</taxon>
        <taxon>Thripoidea</taxon>
        <taxon>Thripidae</taxon>
        <taxon>Thrips</taxon>
    </lineage>
</organism>
<accession>A0A6P8ZGX7</accession>
<keyword evidence="2" id="KW-1185">Reference proteome</keyword>
<keyword evidence="1" id="KW-0175">Coiled coil</keyword>
<reference evidence="3" key="1">
    <citation type="submission" date="2025-08" db="UniProtKB">
        <authorList>
            <consortium name="RefSeq"/>
        </authorList>
    </citation>
    <scope>IDENTIFICATION</scope>
    <source>
        <tissue evidence="3">Total insect</tissue>
    </source>
</reference>
<proteinExistence type="predicted"/>
<dbReference type="OrthoDB" id="8193394at2759"/>
<gene>
    <name evidence="3" type="primary">LOC117639382</name>
</gene>
<dbReference type="Proteomes" id="UP000515158">
    <property type="component" value="Unplaced"/>
</dbReference>
<dbReference type="GeneID" id="117639382"/>
<dbReference type="KEGG" id="tpal:117639382"/>
<dbReference type="RefSeq" id="XP_034230874.1">
    <property type="nucleotide sequence ID" value="XM_034374983.1"/>
</dbReference>
<sequence>MNDTGSEDAVNPQMDNEQLPTMSEIYILLLADLSEAEGFVENARSHANENQPRQSWGALLKSLKRMNSNQSDVQTRSKKSMMEGLCKSVEDMAPLGEPLQSGHVSLELRSKLLDRVKKDRESIERMTSQLAQLQDVNKELERKTEELERIVTTRTTSGEMKKKFKLEEIGKRIKEHRARIVKDTRYVTAELCPDSYIQDILSEALKASQPGNDPYICIDEASPDDVEFLLRCNLISRNPHDPTLVRLRDLV</sequence>
<feature type="coiled-coil region" evidence="1">
    <location>
        <begin position="116"/>
        <end position="153"/>
    </location>
</feature>
<evidence type="ECO:0000256" key="1">
    <source>
        <dbReference type="SAM" id="Coils"/>
    </source>
</evidence>
<protein>
    <submittedName>
        <fullName evidence="3">Uncharacterized protein LOC117639382</fullName>
    </submittedName>
</protein>